<keyword evidence="1" id="KW-1133">Transmembrane helix</keyword>
<name>A0A1I4EGC2_9RHOB</name>
<sequence>MTSAGSSRSCNSLNHAVRLVRSGPLPSSIAPLIGCTISLSGLLIPVPVPLLSLLLPRTLFTRLVFLDAGRFGRGVLGHISFLFASRHTRIWLGVARIQNSSLVYSQSKIHYSKLNT</sequence>
<proteinExistence type="predicted"/>
<feature type="transmembrane region" description="Helical" evidence="1">
    <location>
        <begin position="29"/>
        <end position="55"/>
    </location>
</feature>
<dbReference type="AlphaFoldDB" id="A0A1I4EGC2"/>
<dbReference type="Proteomes" id="UP000198851">
    <property type="component" value="Unassembled WGS sequence"/>
</dbReference>
<dbReference type="STRING" id="1280847.SAMN04488036_104276"/>
<protein>
    <submittedName>
        <fullName evidence="2">Uncharacterized protein</fullName>
    </submittedName>
</protein>
<evidence type="ECO:0000313" key="3">
    <source>
        <dbReference type="Proteomes" id="UP000198851"/>
    </source>
</evidence>
<evidence type="ECO:0000256" key="1">
    <source>
        <dbReference type="SAM" id="Phobius"/>
    </source>
</evidence>
<accession>A0A1I4EGC2</accession>
<keyword evidence="1" id="KW-0472">Membrane</keyword>
<organism evidence="2 3">
    <name type="scientific">Shimia haliotis</name>
    <dbReference type="NCBI Taxonomy" id="1280847"/>
    <lineage>
        <taxon>Bacteria</taxon>
        <taxon>Pseudomonadati</taxon>
        <taxon>Pseudomonadota</taxon>
        <taxon>Alphaproteobacteria</taxon>
        <taxon>Rhodobacterales</taxon>
        <taxon>Roseobacteraceae</taxon>
    </lineage>
</organism>
<keyword evidence="3" id="KW-1185">Reference proteome</keyword>
<gene>
    <name evidence="2" type="ORF">SAMN04488036_104276</name>
</gene>
<dbReference type="EMBL" id="FOSZ01000004">
    <property type="protein sequence ID" value="SFL04814.1"/>
    <property type="molecule type" value="Genomic_DNA"/>
</dbReference>
<evidence type="ECO:0000313" key="2">
    <source>
        <dbReference type="EMBL" id="SFL04814.1"/>
    </source>
</evidence>
<keyword evidence="1" id="KW-0812">Transmembrane</keyword>
<reference evidence="3" key="1">
    <citation type="submission" date="2016-10" db="EMBL/GenBank/DDBJ databases">
        <authorList>
            <person name="Varghese N."/>
            <person name="Submissions S."/>
        </authorList>
    </citation>
    <scope>NUCLEOTIDE SEQUENCE [LARGE SCALE GENOMIC DNA]</scope>
    <source>
        <strain evidence="3">DSM 28453</strain>
    </source>
</reference>